<organism evidence="1 2">
    <name type="scientific">Ligilactobacillus pabuli</name>
    <dbReference type="NCBI Taxonomy" id="2886039"/>
    <lineage>
        <taxon>Bacteria</taxon>
        <taxon>Bacillati</taxon>
        <taxon>Bacillota</taxon>
        <taxon>Bacilli</taxon>
        <taxon>Lactobacillales</taxon>
        <taxon>Lactobacillaceae</taxon>
        <taxon>Ligilactobacillus</taxon>
    </lineage>
</organism>
<dbReference type="RefSeq" id="WP_244054478.1">
    <property type="nucleotide sequence ID" value="NZ_BQXH01000003.1"/>
</dbReference>
<sequence length="109" mass="13065">MMQQTLSITFPKQEIQAMVQQQAERYFEELTTGKTWTLDEFRKNCCGSKSPDWVKLFVFAEFREEIDYRHGGWLKFSRGRGSQFIIFAKPACEWMEDNRDRIDWEAKLP</sequence>
<comment type="caution">
    <text evidence="1">The sequence shown here is derived from an EMBL/GenBank/DDBJ whole genome shotgun (WGS) entry which is preliminary data.</text>
</comment>
<evidence type="ECO:0000313" key="1">
    <source>
        <dbReference type="EMBL" id="GKS80697.1"/>
    </source>
</evidence>
<keyword evidence="2" id="KW-1185">Reference proteome</keyword>
<dbReference type="Pfam" id="PF05595">
    <property type="entry name" value="DUF771"/>
    <property type="match status" value="1"/>
</dbReference>
<dbReference type="Proteomes" id="UP001055149">
    <property type="component" value="Unassembled WGS sequence"/>
</dbReference>
<reference evidence="1" key="1">
    <citation type="journal article" date="2022" name="Int. J. Syst. Evol. Microbiol.">
        <title>A novel species of lactic acid bacteria, Ligilactobacillus pabuli sp. nov., isolated from alfalfa silage.</title>
        <authorList>
            <person name="Tohno M."/>
            <person name="Tanizawa Y."/>
            <person name="Sawada H."/>
            <person name="Sakamoto M."/>
            <person name="Ohkuma M."/>
            <person name="Kobayashi H."/>
        </authorList>
    </citation>
    <scope>NUCLEOTIDE SEQUENCE</scope>
    <source>
        <strain evidence="1">AF129</strain>
    </source>
</reference>
<evidence type="ECO:0008006" key="3">
    <source>
        <dbReference type="Google" id="ProtNLM"/>
    </source>
</evidence>
<protein>
    <recommendedName>
        <fullName evidence="3">DUF771 domain-containing protein</fullName>
    </recommendedName>
</protein>
<gene>
    <name evidence="1" type="ORF">LPAF129_03820</name>
</gene>
<dbReference type="InterPro" id="IPR008489">
    <property type="entry name" value="DUF771"/>
</dbReference>
<proteinExistence type="predicted"/>
<accession>A0ABQ5JFB3</accession>
<evidence type="ECO:0000313" key="2">
    <source>
        <dbReference type="Proteomes" id="UP001055149"/>
    </source>
</evidence>
<dbReference type="EMBL" id="BQXH01000003">
    <property type="protein sequence ID" value="GKS80697.1"/>
    <property type="molecule type" value="Genomic_DNA"/>
</dbReference>
<name>A0ABQ5JFB3_9LACO</name>